<feature type="domain" description="Intradiol ring-cleavage dioxygenases" evidence="4">
    <location>
        <begin position="41"/>
        <end position="172"/>
    </location>
</feature>
<evidence type="ECO:0000313" key="5">
    <source>
        <dbReference type="EMBL" id="PWJ74128.1"/>
    </source>
</evidence>
<keyword evidence="2 5" id="KW-0223">Dioxygenase</keyword>
<dbReference type="InterPro" id="IPR015889">
    <property type="entry name" value="Intradiol_dOase_core"/>
</dbReference>
<dbReference type="NCBIfam" id="TIGR02423">
    <property type="entry name" value="protocat_alph"/>
    <property type="match status" value="1"/>
</dbReference>
<sequence>MRIEAPMTITPSQTVGPFYAYCLTPDDYQTIPPIFGRNLATDDAVGQRISISGTLIDGDDHAIPDGMIELWQPDGNGNFVGAQINPRKSSFTGFGRTHCNESGSFTFHTVKPGRVPTSAGILQAPHVALSIFGKGLNRRLYTRIYFADEVSNDEDPILALLSSDERATLIAEKIDDAAFHITIRLQGQRETVFFEV</sequence>
<evidence type="ECO:0000313" key="6">
    <source>
        <dbReference type="Proteomes" id="UP000245396"/>
    </source>
</evidence>
<keyword evidence="3" id="KW-0560">Oxidoreductase</keyword>
<evidence type="ECO:0000259" key="4">
    <source>
        <dbReference type="Pfam" id="PF00775"/>
    </source>
</evidence>
<comment type="similarity">
    <text evidence="1">Belongs to the intradiol ring-cleavage dioxygenase family.</text>
</comment>
<dbReference type="PANTHER" id="PTHR33711:SF9">
    <property type="entry name" value="PROTOCATECHUATE 3,4-DIOXYGENASE ALPHA CHAIN"/>
    <property type="match status" value="1"/>
</dbReference>
<dbReference type="Proteomes" id="UP000245396">
    <property type="component" value="Unassembled WGS sequence"/>
</dbReference>
<dbReference type="InterPro" id="IPR000627">
    <property type="entry name" value="Intradiol_dOase_C"/>
</dbReference>
<dbReference type="AlphaFoldDB" id="A0A316BLR1"/>
<dbReference type="EMBL" id="QGGG01000024">
    <property type="protein sequence ID" value="PWJ74128.1"/>
    <property type="molecule type" value="Genomic_DNA"/>
</dbReference>
<dbReference type="OrthoDB" id="9805815at2"/>
<dbReference type="Pfam" id="PF00775">
    <property type="entry name" value="Dioxygenase_C"/>
    <property type="match status" value="1"/>
</dbReference>
<protein>
    <submittedName>
        <fullName evidence="5">Protocatechuate 3,4-dioxygenase alpha subunit</fullName>
    </submittedName>
</protein>
<evidence type="ECO:0000256" key="2">
    <source>
        <dbReference type="ARBA" id="ARBA00022964"/>
    </source>
</evidence>
<reference evidence="5 6" key="1">
    <citation type="submission" date="2018-05" db="EMBL/GenBank/DDBJ databases">
        <title>Genomic Encyclopedia of Type Strains, Phase IV (KMG-IV): sequencing the most valuable type-strain genomes for metagenomic binning, comparative biology and taxonomic classification.</title>
        <authorList>
            <person name="Goeker M."/>
        </authorList>
    </citation>
    <scope>NUCLEOTIDE SEQUENCE [LARGE SCALE GENOMIC DNA]</scope>
    <source>
        <strain evidence="5 6">DSM 6986</strain>
    </source>
</reference>
<comment type="caution">
    <text evidence="5">The sequence shown here is derived from an EMBL/GenBank/DDBJ whole genome shotgun (WGS) entry which is preliminary data.</text>
</comment>
<dbReference type="InterPro" id="IPR050770">
    <property type="entry name" value="Intradiol_RC_Dioxygenase"/>
</dbReference>
<name>A0A316BLR1_PSESE</name>
<dbReference type="SUPFAM" id="SSF49482">
    <property type="entry name" value="Aromatic compound dioxygenase"/>
    <property type="match status" value="1"/>
</dbReference>
<dbReference type="CDD" id="cd03463">
    <property type="entry name" value="3_4-PCD_alpha"/>
    <property type="match status" value="1"/>
</dbReference>
<dbReference type="GO" id="GO:0008199">
    <property type="term" value="F:ferric iron binding"/>
    <property type="evidence" value="ECO:0007669"/>
    <property type="project" value="InterPro"/>
</dbReference>
<dbReference type="InterPro" id="IPR012786">
    <property type="entry name" value="Protocat_dOase_a"/>
</dbReference>
<evidence type="ECO:0000256" key="3">
    <source>
        <dbReference type="ARBA" id="ARBA00023002"/>
    </source>
</evidence>
<evidence type="ECO:0000256" key="1">
    <source>
        <dbReference type="ARBA" id="ARBA00007825"/>
    </source>
</evidence>
<dbReference type="GO" id="GO:0018578">
    <property type="term" value="F:protocatechuate 3,4-dioxygenase activity"/>
    <property type="evidence" value="ECO:0007669"/>
    <property type="project" value="InterPro"/>
</dbReference>
<organism evidence="5 6">
    <name type="scientific">Pseudaminobacter salicylatoxidans</name>
    <dbReference type="NCBI Taxonomy" id="93369"/>
    <lineage>
        <taxon>Bacteria</taxon>
        <taxon>Pseudomonadati</taxon>
        <taxon>Pseudomonadota</taxon>
        <taxon>Alphaproteobacteria</taxon>
        <taxon>Hyphomicrobiales</taxon>
        <taxon>Phyllobacteriaceae</taxon>
        <taxon>Pseudaminobacter</taxon>
    </lineage>
</organism>
<accession>A0A316BLR1</accession>
<keyword evidence="6" id="KW-1185">Reference proteome</keyword>
<gene>
    <name evidence="5" type="ORF">C7441_1243</name>
</gene>
<dbReference type="Gene3D" id="2.60.130.10">
    <property type="entry name" value="Aromatic compound dioxygenase"/>
    <property type="match status" value="1"/>
</dbReference>
<dbReference type="RefSeq" id="WP_051796746.1">
    <property type="nucleotide sequence ID" value="NZ_QGGG01000024.1"/>
</dbReference>
<proteinExistence type="inferred from homology"/>
<dbReference type="PANTHER" id="PTHR33711">
    <property type="entry name" value="DIOXYGENASE, PUTATIVE (AFU_ORTHOLOGUE AFUA_2G02910)-RELATED"/>
    <property type="match status" value="1"/>
</dbReference>